<dbReference type="InterPro" id="IPR036913">
    <property type="entry name" value="YegP-like_sf"/>
</dbReference>
<dbReference type="Pfam" id="PF07411">
    <property type="entry name" value="DUF1508"/>
    <property type="match status" value="2"/>
</dbReference>
<name>A0A0M4D7Y1_9BACT</name>
<evidence type="ECO:0000259" key="1">
    <source>
        <dbReference type="Pfam" id="PF07411"/>
    </source>
</evidence>
<dbReference type="PANTHER" id="PTHR40606">
    <property type="match status" value="1"/>
</dbReference>
<sequence>MTGKFVIERAKDEQFYFNLKAANGQVILTSEMYKAKASAQNGIESIQKNAAADDNYERKESKNNKPYFVLKALNKQIIGQSQMYSSTSAMEAGIASVKSNGPGATVEDLTL</sequence>
<dbReference type="OrthoDB" id="9802792at2"/>
<dbReference type="AlphaFoldDB" id="A0A0M4D7Y1"/>
<evidence type="ECO:0000313" key="3">
    <source>
        <dbReference type="Proteomes" id="UP000057158"/>
    </source>
</evidence>
<dbReference type="STRING" id="1603606.DSOUD_0906"/>
<dbReference type="Gene3D" id="2.30.29.80">
    <property type="match status" value="1"/>
</dbReference>
<dbReference type="KEGG" id="des:DSOUD_0906"/>
<dbReference type="PATRIC" id="fig|1603606.3.peg.996"/>
<gene>
    <name evidence="2" type="ORF">DSOUD_0906</name>
</gene>
<protein>
    <recommendedName>
        <fullName evidence="1">DUF1508 domain-containing protein</fullName>
    </recommendedName>
</protein>
<dbReference type="Proteomes" id="UP000057158">
    <property type="component" value="Chromosome"/>
</dbReference>
<proteinExistence type="predicted"/>
<keyword evidence="3" id="KW-1185">Reference proteome</keyword>
<feature type="domain" description="DUF1508" evidence="1">
    <location>
        <begin position="10"/>
        <end position="57"/>
    </location>
</feature>
<feature type="domain" description="DUF1508" evidence="1">
    <location>
        <begin position="62"/>
        <end position="108"/>
    </location>
</feature>
<dbReference type="InterPro" id="IPR010879">
    <property type="entry name" value="DUF1508"/>
</dbReference>
<dbReference type="InterPro" id="IPR051141">
    <property type="entry name" value="UPF0339_domain"/>
</dbReference>
<accession>A0A0M4D7Y1</accession>
<dbReference type="EMBL" id="CP010802">
    <property type="protein sequence ID" value="ALC15692.1"/>
    <property type="molecule type" value="Genomic_DNA"/>
</dbReference>
<organism evidence="2 3">
    <name type="scientific">Desulfuromonas soudanensis</name>
    <dbReference type="NCBI Taxonomy" id="1603606"/>
    <lineage>
        <taxon>Bacteria</taxon>
        <taxon>Pseudomonadati</taxon>
        <taxon>Thermodesulfobacteriota</taxon>
        <taxon>Desulfuromonadia</taxon>
        <taxon>Desulfuromonadales</taxon>
        <taxon>Desulfuromonadaceae</taxon>
        <taxon>Desulfuromonas</taxon>
    </lineage>
</organism>
<evidence type="ECO:0000313" key="2">
    <source>
        <dbReference type="EMBL" id="ALC15692.1"/>
    </source>
</evidence>
<reference evidence="2 3" key="1">
    <citation type="submission" date="2015-07" db="EMBL/GenBank/DDBJ databases">
        <title>Isolation and Genomic Characterization of a Novel Halophilic Metal-Reducing Deltaproteobacterium from the Deep Subsurface.</title>
        <authorList>
            <person name="Badalamenti J.P."/>
            <person name="Summers Z.M."/>
            <person name="Gralnick J.A."/>
            <person name="Bond D.R."/>
        </authorList>
    </citation>
    <scope>NUCLEOTIDE SEQUENCE [LARGE SCALE GENOMIC DNA]</scope>
    <source>
        <strain evidence="2 3">WTL</strain>
    </source>
</reference>
<dbReference type="PANTHER" id="PTHR40606:SF1">
    <property type="entry name" value="UPF0339 PROTEIN YEGP"/>
    <property type="match status" value="1"/>
</dbReference>
<dbReference type="RefSeq" id="WP_053549877.1">
    <property type="nucleotide sequence ID" value="NZ_CP010802.1"/>
</dbReference>
<dbReference type="SUPFAM" id="SSF160113">
    <property type="entry name" value="YegP-like"/>
    <property type="match status" value="2"/>
</dbReference>